<accession>A0A2N3KZR8</accession>
<dbReference type="Gene3D" id="3.40.190.10">
    <property type="entry name" value="Periplasmic binding protein-like II"/>
    <property type="match status" value="2"/>
</dbReference>
<evidence type="ECO:0000313" key="4">
    <source>
        <dbReference type="EMBL" id="PKR56062.1"/>
    </source>
</evidence>
<dbReference type="PANTHER" id="PTHR43649:SF12">
    <property type="entry name" value="DIACETYLCHITOBIOSE BINDING PROTEIN DASA"/>
    <property type="match status" value="1"/>
</dbReference>
<dbReference type="SUPFAM" id="SSF53850">
    <property type="entry name" value="Periplasmic binding protein-like II"/>
    <property type="match status" value="1"/>
</dbReference>
<dbReference type="CDD" id="cd13585">
    <property type="entry name" value="PBP2_TMBP_like"/>
    <property type="match status" value="1"/>
</dbReference>
<dbReference type="GO" id="GO:0042597">
    <property type="term" value="C:periplasmic space"/>
    <property type="evidence" value="ECO:0007669"/>
    <property type="project" value="UniProtKB-SubCell"/>
</dbReference>
<feature type="chain" id="PRO_5014975642" evidence="3">
    <location>
        <begin position="23"/>
        <end position="422"/>
    </location>
</feature>
<dbReference type="InterPro" id="IPR006059">
    <property type="entry name" value="SBP"/>
</dbReference>
<comment type="similarity">
    <text evidence="2">Belongs to the bacterial solute-binding protein 1 family.</text>
</comment>
<keyword evidence="3" id="KW-0732">Signal</keyword>
<evidence type="ECO:0000256" key="3">
    <source>
        <dbReference type="SAM" id="SignalP"/>
    </source>
</evidence>
<sequence>MNWKTTILAGAASLALASHAYADTTLKLVEVITSPERTETLKTLVKEYEDANPGVNVEITSLPWGQAFEKFATMVSAGQTPDVVEMPDTWLTLYANNGALESLEPYLKDWDATENLNSRALEFARSAGDEAYMLPYGFYLRAMFYNKKLFKEAGVTEVPKTLDDFRDAAKKVSALPGKYGYCLRGGPGGLNGWVMFGAAAAGSNEFFTEDGKSTFDSEGWVKGLKYLTDLYKDGLAPKDSLNWGFNEIVAGFYSGTCAMLDQDPDALIAISSRMNAEDFGITTMPKGPSGKAFPTIGYAGWSMFKSSEHKDEAWKLISHLESKDSNLAWNKRIGALPIYKGAESDPFFASDQFKGWFAELSDPDVSPTVMPSHLEEFAFFKDSLVIRTSQEALLGRITPEELGKQWADYLTPAQQKWMASKP</sequence>
<dbReference type="PANTHER" id="PTHR43649">
    <property type="entry name" value="ARABINOSE-BINDING PROTEIN-RELATED"/>
    <property type="match status" value="1"/>
</dbReference>
<dbReference type="Proteomes" id="UP000233597">
    <property type="component" value="Unassembled WGS sequence"/>
</dbReference>
<proteinExistence type="inferred from homology"/>
<reference evidence="4 5" key="1">
    <citation type="submission" date="2017-09" db="EMBL/GenBank/DDBJ databases">
        <title>Biodiversity and function of Thalassospira species in the particle-attached aromatic-hydrocarbon-degrading consortia from the surface seawater of the South China Sea.</title>
        <authorList>
            <person name="Dong C."/>
            <person name="Liu R."/>
            <person name="Shao Z."/>
        </authorList>
    </citation>
    <scope>NUCLEOTIDE SEQUENCE [LARGE SCALE GENOMIC DNA]</scope>
    <source>
        <strain evidence="4 5">CSC1P2</strain>
    </source>
</reference>
<name>A0A2N3KZR8_9PROT</name>
<organism evidence="4 5">
    <name type="scientific">Thalassospira marina</name>
    <dbReference type="NCBI Taxonomy" id="2048283"/>
    <lineage>
        <taxon>Bacteria</taxon>
        <taxon>Pseudomonadati</taxon>
        <taxon>Pseudomonadota</taxon>
        <taxon>Alphaproteobacteria</taxon>
        <taxon>Rhodospirillales</taxon>
        <taxon>Thalassospiraceae</taxon>
        <taxon>Thalassospira</taxon>
    </lineage>
</organism>
<dbReference type="AlphaFoldDB" id="A0A2N3KZR8"/>
<dbReference type="EMBL" id="NWTK01000001">
    <property type="protein sequence ID" value="PKR56062.1"/>
    <property type="molecule type" value="Genomic_DNA"/>
</dbReference>
<evidence type="ECO:0000313" key="5">
    <source>
        <dbReference type="Proteomes" id="UP000233597"/>
    </source>
</evidence>
<comment type="subcellular location">
    <subcellularLocation>
        <location evidence="1">Periplasm</location>
    </subcellularLocation>
</comment>
<dbReference type="OrthoDB" id="9804061at2"/>
<comment type="caution">
    <text evidence="4">The sequence shown here is derived from an EMBL/GenBank/DDBJ whole genome shotgun (WGS) entry which is preliminary data.</text>
</comment>
<dbReference type="RefSeq" id="WP_101264050.1">
    <property type="nucleotide sequence ID" value="NZ_NWTK01000001.1"/>
</dbReference>
<protein>
    <submittedName>
        <fullName evidence="4">ABC transporter substrate-binding protein</fullName>
    </submittedName>
</protein>
<gene>
    <name evidence="4" type="ORF">COO20_02320</name>
</gene>
<dbReference type="InterPro" id="IPR050490">
    <property type="entry name" value="Bact_solute-bd_prot1"/>
</dbReference>
<evidence type="ECO:0000256" key="1">
    <source>
        <dbReference type="ARBA" id="ARBA00004418"/>
    </source>
</evidence>
<evidence type="ECO:0000256" key="2">
    <source>
        <dbReference type="ARBA" id="ARBA00008520"/>
    </source>
</evidence>
<feature type="signal peptide" evidence="3">
    <location>
        <begin position="1"/>
        <end position="22"/>
    </location>
</feature>
<dbReference type="Pfam" id="PF01547">
    <property type="entry name" value="SBP_bac_1"/>
    <property type="match status" value="1"/>
</dbReference>